<evidence type="ECO:0000313" key="1">
    <source>
        <dbReference type="EMBL" id="GIX96975.1"/>
    </source>
</evidence>
<gene>
    <name evidence="1" type="ORF">CDAR_92891</name>
</gene>
<keyword evidence="2" id="KW-1185">Reference proteome</keyword>
<reference evidence="1 2" key="1">
    <citation type="submission" date="2021-06" db="EMBL/GenBank/DDBJ databases">
        <title>Caerostris darwini draft genome.</title>
        <authorList>
            <person name="Kono N."/>
            <person name="Arakawa K."/>
        </authorList>
    </citation>
    <scope>NUCLEOTIDE SEQUENCE [LARGE SCALE GENOMIC DNA]</scope>
</reference>
<evidence type="ECO:0000313" key="2">
    <source>
        <dbReference type="Proteomes" id="UP001054837"/>
    </source>
</evidence>
<protein>
    <submittedName>
        <fullName evidence="1">Uncharacterized protein</fullName>
    </submittedName>
</protein>
<accession>A0AAV4PKM3</accession>
<proteinExistence type="predicted"/>
<sequence>MMPSEKKPVMIDKTLHLIAAAELLNTAKQFSFAKKWLLITRLWSNFGPLIRAAAHGRGAHISFPFLANIFFSLLDRKQSAAAAEANNLPNKILVEAIKNVF</sequence>
<dbReference type="EMBL" id="BPLQ01003001">
    <property type="protein sequence ID" value="GIX96975.1"/>
    <property type="molecule type" value="Genomic_DNA"/>
</dbReference>
<dbReference type="AlphaFoldDB" id="A0AAV4PKM3"/>
<comment type="caution">
    <text evidence="1">The sequence shown here is derived from an EMBL/GenBank/DDBJ whole genome shotgun (WGS) entry which is preliminary data.</text>
</comment>
<name>A0AAV4PKM3_9ARAC</name>
<organism evidence="1 2">
    <name type="scientific">Caerostris darwini</name>
    <dbReference type="NCBI Taxonomy" id="1538125"/>
    <lineage>
        <taxon>Eukaryota</taxon>
        <taxon>Metazoa</taxon>
        <taxon>Ecdysozoa</taxon>
        <taxon>Arthropoda</taxon>
        <taxon>Chelicerata</taxon>
        <taxon>Arachnida</taxon>
        <taxon>Araneae</taxon>
        <taxon>Araneomorphae</taxon>
        <taxon>Entelegynae</taxon>
        <taxon>Araneoidea</taxon>
        <taxon>Araneidae</taxon>
        <taxon>Caerostris</taxon>
    </lineage>
</organism>
<dbReference type="Proteomes" id="UP001054837">
    <property type="component" value="Unassembled WGS sequence"/>
</dbReference>